<reference evidence="2 3" key="1">
    <citation type="submission" date="2024-04" db="EMBL/GenBank/DDBJ databases">
        <title>Novel species of the genus Ideonella isolated from streams.</title>
        <authorList>
            <person name="Lu H."/>
        </authorList>
    </citation>
    <scope>NUCLEOTIDE SEQUENCE [LARGE SCALE GENOMIC DNA]</scope>
    <source>
        <strain evidence="2 3">DXS29W</strain>
    </source>
</reference>
<evidence type="ECO:0000256" key="1">
    <source>
        <dbReference type="ARBA" id="ARBA00005254"/>
    </source>
</evidence>
<name>A0ABU9BW96_9BURK</name>
<dbReference type="SUPFAM" id="SSF52096">
    <property type="entry name" value="ClpP/crotonase"/>
    <property type="match status" value="1"/>
</dbReference>
<dbReference type="InterPro" id="IPR001753">
    <property type="entry name" value="Enoyl-CoA_hydra/iso"/>
</dbReference>
<dbReference type="EMBL" id="JBBUTG010000024">
    <property type="protein sequence ID" value="MEK8034024.1"/>
    <property type="molecule type" value="Genomic_DNA"/>
</dbReference>
<evidence type="ECO:0000313" key="2">
    <source>
        <dbReference type="EMBL" id="MEK8034024.1"/>
    </source>
</evidence>
<dbReference type="Gene3D" id="1.10.12.10">
    <property type="entry name" value="Lyase 2-enoyl-coa Hydratase, Chain A, domain 2"/>
    <property type="match status" value="1"/>
</dbReference>
<sequence>MVLLVKSERAPGGASGRVLHLTLDRPEARNAMSLAMVGELRAALGDAEEAGDVRAIVLRGSGGHFCAGGDLKDMAAARMSHDGAAAVAGVSARFGELCVAFARTGIAVIAAVEGTVMGGGFGLACVADVVLASETAQFRLPETSLGVVPAQIAPFLVERLGYAEARRLAVTGGKLDARQALALRLVHEVHAPEELGNAVDRVLADVLRCAPHAVAASKALIARARLQPASALIGEAATVFAQAALGPEGTEGTTAFLQKRAPSWAPR</sequence>
<protein>
    <submittedName>
        <fullName evidence="2">Enoyl-CoA hydratase-related protein</fullName>
    </submittedName>
</protein>
<dbReference type="CDD" id="cd06558">
    <property type="entry name" value="crotonase-like"/>
    <property type="match status" value="1"/>
</dbReference>
<dbReference type="Pfam" id="PF00378">
    <property type="entry name" value="ECH_1"/>
    <property type="match status" value="1"/>
</dbReference>
<dbReference type="Gene3D" id="3.90.226.10">
    <property type="entry name" value="2-enoyl-CoA Hydratase, Chain A, domain 1"/>
    <property type="match status" value="1"/>
</dbReference>
<dbReference type="InterPro" id="IPR029045">
    <property type="entry name" value="ClpP/crotonase-like_dom_sf"/>
</dbReference>
<dbReference type="PANTHER" id="PTHR42964:SF1">
    <property type="entry name" value="POLYKETIDE BIOSYNTHESIS ENOYL-COA HYDRATASE PKSH-RELATED"/>
    <property type="match status" value="1"/>
</dbReference>
<dbReference type="RefSeq" id="WP_341428449.1">
    <property type="nucleotide sequence ID" value="NZ_JBBUTG010000024.1"/>
</dbReference>
<dbReference type="PANTHER" id="PTHR42964">
    <property type="entry name" value="ENOYL-COA HYDRATASE"/>
    <property type="match status" value="1"/>
</dbReference>
<dbReference type="InterPro" id="IPR014748">
    <property type="entry name" value="Enoyl-CoA_hydra_C"/>
</dbReference>
<dbReference type="Proteomes" id="UP001371218">
    <property type="component" value="Unassembled WGS sequence"/>
</dbReference>
<gene>
    <name evidence="2" type="ORF">AACH06_24635</name>
</gene>
<organism evidence="2 3">
    <name type="scientific">Ideonella lacteola</name>
    <dbReference type="NCBI Taxonomy" id="2984193"/>
    <lineage>
        <taxon>Bacteria</taxon>
        <taxon>Pseudomonadati</taxon>
        <taxon>Pseudomonadota</taxon>
        <taxon>Betaproteobacteria</taxon>
        <taxon>Burkholderiales</taxon>
        <taxon>Sphaerotilaceae</taxon>
        <taxon>Ideonella</taxon>
    </lineage>
</organism>
<comment type="similarity">
    <text evidence="1">Belongs to the enoyl-CoA hydratase/isomerase family.</text>
</comment>
<proteinExistence type="inferred from homology"/>
<accession>A0ABU9BW96</accession>
<comment type="caution">
    <text evidence="2">The sequence shown here is derived from an EMBL/GenBank/DDBJ whole genome shotgun (WGS) entry which is preliminary data.</text>
</comment>
<keyword evidence="3" id="KW-1185">Reference proteome</keyword>
<evidence type="ECO:0000313" key="3">
    <source>
        <dbReference type="Proteomes" id="UP001371218"/>
    </source>
</evidence>
<dbReference type="InterPro" id="IPR051683">
    <property type="entry name" value="Enoyl-CoA_Hydratase/Isomerase"/>
</dbReference>